<sequence length="343" mass="36638">MPTSQLFAFGSNPFGKTCPGIAEIIVREPVDILPALLCGTREGIDAIDVLQSSWDRTLIGLRQSEYVSLFRHSSHAVSYHLCTPEESQEILYWGLGYNDRDNEILSAVRLSADAIDNFARIESVRALLQEAGFHRTSNLAVLESGSIYADISDDEPQNVVTPGCVWIETLFDLESDAHACWKSLPGPPGTTYTVATGLSHAVLLSRNKVGGFGQVLGIGDNRYGAALPKSAECKYPPSHLSEPIPIEPLCGIAIAGIGAGGSRSAAWSHEGEAWMWGQGIDGLDPVQIPLAQKRTGSEGEGTDIAIASIAVGDGYDFVLTKSGLLWVRGDSKSVPVNASTDID</sequence>
<dbReference type="Proteomes" id="UP001241377">
    <property type="component" value="Unassembled WGS sequence"/>
</dbReference>
<proteinExistence type="predicted"/>
<protein>
    <submittedName>
        <fullName evidence="1">Uncharacterized protein</fullName>
    </submittedName>
</protein>
<reference evidence="1" key="1">
    <citation type="submission" date="2023-04" db="EMBL/GenBank/DDBJ databases">
        <title>Draft Genome sequencing of Naganishia species isolated from polar environments using Oxford Nanopore Technology.</title>
        <authorList>
            <person name="Leo P."/>
            <person name="Venkateswaran K."/>
        </authorList>
    </citation>
    <scope>NUCLEOTIDE SEQUENCE</scope>
    <source>
        <strain evidence="1">MNA-CCFEE 5261</strain>
    </source>
</reference>
<evidence type="ECO:0000313" key="1">
    <source>
        <dbReference type="EMBL" id="KAJ9111393.1"/>
    </source>
</evidence>
<organism evidence="1 2">
    <name type="scientific">Naganishia cerealis</name>
    <dbReference type="NCBI Taxonomy" id="610337"/>
    <lineage>
        <taxon>Eukaryota</taxon>
        <taxon>Fungi</taxon>
        <taxon>Dikarya</taxon>
        <taxon>Basidiomycota</taxon>
        <taxon>Agaricomycotina</taxon>
        <taxon>Tremellomycetes</taxon>
        <taxon>Filobasidiales</taxon>
        <taxon>Filobasidiaceae</taxon>
        <taxon>Naganishia</taxon>
    </lineage>
</organism>
<comment type="caution">
    <text evidence="1">The sequence shown here is derived from an EMBL/GenBank/DDBJ whole genome shotgun (WGS) entry which is preliminary data.</text>
</comment>
<dbReference type="EMBL" id="JASBWR010000008">
    <property type="protein sequence ID" value="KAJ9111393.1"/>
    <property type="molecule type" value="Genomic_DNA"/>
</dbReference>
<keyword evidence="2" id="KW-1185">Reference proteome</keyword>
<gene>
    <name evidence="1" type="ORF">QFC19_001162</name>
</gene>
<name>A0ACC2WJ19_9TREE</name>
<accession>A0ACC2WJ19</accession>
<evidence type="ECO:0000313" key="2">
    <source>
        <dbReference type="Proteomes" id="UP001241377"/>
    </source>
</evidence>